<evidence type="ECO:0000313" key="4">
    <source>
        <dbReference type="EMBL" id="OGK30912.1"/>
    </source>
</evidence>
<gene>
    <name evidence="4" type="ORF">A3F29_02320</name>
</gene>
<evidence type="ECO:0000259" key="3">
    <source>
        <dbReference type="Pfam" id="PF01467"/>
    </source>
</evidence>
<dbReference type="NCBIfam" id="TIGR00125">
    <property type="entry name" value="cyt_tran_rel"/>
    <property type="match status" value="1"/>
</dbReference>
<feature type="domain" description="Cytidyltransferase-like" evidence="3">
    <location>
        <begin position="23"/>
        <end position="142"/>
    </location>
</feature>
<organism evidence="4 5">
    <name type="scientific">Candidatus Roizmanbacteria bacterium RIFCSPHIGHO2_12_FULL_33_9</name>
    <dbReference type="NCBI Taxonomy" id="1802045"/>
    <lineage>
        <taxon>Bacteria</taxon>
        <taxon>Candidatus Roizmaniibacteriota</taxon>
    </lineage>
</organism>
<name>A0A1F7HJG1_9BACT</name>
<evidence type="ECO:0000256" key="2">
    <source>
        <dbReference type="ARBA" id="ARBA00022695"/>
    </source>
</evidence>
<comment type="caution">
    <text evidence="4">The sequence shown here is derived from an EMBL/GenBank/DDBJ whole genome shotgun (WGS) entry which is preliminary data.</text>
</comment>
<dbReference type="Proteomes" id="UP000177199">
    <property type="component" value="Unassembled WGS sequence"/>
</dbReference>
<dbReference type="PANTHER" id="PTHR43793">
    <property type="entry name" value="FAD SYNTHASE"/>
    <property type="match status" value="1"/>
</dbReference>
<dbReference type="InterPro" id="IPR004821">
    <property type="entry name" value="Cyt_trans-like"/>
</dbReference>
<sequence>MKALEYSDKKKIKKLISGKKVVLVGGCFDIVHLGHIKFLEGAKKQGDFLVVALESDEFIKKRKNKNPFHNIDERAEILSSIIYVDLVIKLPMFKNNHQYLELTKLIMPKVIGVSQNDPYLKEKQIQAKEVGGKVKVVSEIIKKFSSTQAIRYETILSN</sequence>
<protein>
    <recommendedName>
        <fullName evidence="3">Cytidyltransferase-like domain-containing protein</fullName>
    </recommendedName>
</protein>
<dbReference type="InterPro" id="IPR050385">
    <property type="entry name" value="Archaeal_FAD_synthase"/>
</dbReference>
<dbReference type="Gene3D" id="3.40.50.620">
    <property type="entry name" value="HUPs"/>
    <property type="match status" value="1"/>
</dbReference>
<accession>A0A1F7HJG1</accession>
<dbReference type="InterPro" id="IPR014729">
    <property type="entry name" value="Rossmann-like_a/b/a_fold"/>
</dbReference>
<evidence type="ECO:0000256" key="1">
    <source>
        <dbReference type="ARBA" id="ARBA00022679"/>
    </source>
</evidence>
<reference evidence="4 5" key="1">
    <citation type="journal article" date="2016" name="Nat. Commun.">
        <title>Thousands of microbial genomes shed light on interconnected biogeochemical processes in an aquifer system.</title>
        <authorList>
            <person name="Anantharaman K."/>
            <person name="Brown C.T."/>
            <person name="Hug L.A."/>
            <person name="Sharon I."/>
            <person name="Castelle C.J."/>
            <person name="Probst A.J."/>
            <person name="Thomas B.C."/>
            <person name="Singh A."/>
            <person name="Wilkins M.J."/>
            <person name="Karaoz U."/>
            <person name="Brodie E.L."/>
            <person name="Williams K.H."/>
            <person name="Hubbard S.S."/>
            <person name="Banfield J.F."/>
        </authorList>
    </citation>
    <scope>NUCLEOTIDE SEQUENCE [LARGE SCALE GENOMIC DNA]</scope>
</reference>
<evidence type="ECO:0000313" key="5">
    <source>
        <dbReference type="Proteomes" id="UP000177199"/>
    </source>
</evidence>
<dbReference type="SUPFAM" id="SSF52374">
    <property type="entry name" value="Nucleotidylyl transferase"/>
    <property type="match status" value="1"/>
</dbReference>
<dbReference type="Pfam" id="PF01467">
    <property type="entry name" value="CTP_transf_like"/>
    <property type="match status" value="1"/>
</dbReference>
<dbReference type="AlphaFoldDB" id="A0A1F7HJG1"/>
<dbReference type="PANTHER" id="PTHR43793:SF1">
    <property type="entry name" value="FAD SYNTHASE"/>
    <property type="match status" value="1"/>
</dbReference>
<keyword evidence="2" id="KW-0548">Nucleotidyltransferase</keyword>
<proteinExistence type="predicted"/>
<keyword evidence="1" id="KW-0808">Transferase</keyword>
<dbReference type="EMBL" id="MFZV01000039">
    <property type="protein sequence ID" value="OGK30912.1"/>
    <property type="molecule type" value="Genomic_DNA"/>
</dbReference>
<dbReference type="GO" id="GO:0016779">
    <property type="term" value="F:nucleotidyltransferase activity"/>
    <property type="evidence" value="ECO:0007669"/>
    <property type="project" value="UniProtKB-KW"/>
</dbReference>